<feature type="transmembrane region" description="Helical" evidence="1">
    <location>
        <begin position="41"/>
        <end position="62"/>
    </location>
</feature>
<name>A0A8J2KJ74_9HEXA</name>
<keyword evidence="4" id="KW-1185">Reference proteome</keyword>
<reference evidence="3" key="1">
    <citation type="submission" date="2021-06" db="EMBL/GenBank/DDBJ databases">
        <authorList>
            <person name="Hodson N. C."/>
            <person name="Mongue J. A."/>
            <person name="Jaron S. K."/>
        </authorList>
    </citation>
    <scope>NUCLEOTIDE SEQUENCE</scope>
</reference>
<dbReference type="AlphaFoldDB" id="A0A8J2KJ74"/>
<evidence type="ECO:0000313" key="4">
    <source>
        <dbReference type="Proteomes" id="UP000708208"/>
    </source>
</evidence>
<keyword evidence="1" id="KW-0472">Membrane</keyword>
<organism evidence="3 4">
    <name type="scientific">Allacma fusca</name>
    <dbReference type="NCBI Taxonomy" id="39272"/>
    <lineage>
        <taxon>Eukaryota</taxon>
        <taxon>Metazoa</taxon>
        <taxon>Ecdysozoa</taxon>
        <taxon>Arthropoda</taxon>
        <taxon>Hexapoda</taxon>
        <taxon>Collembola</taxon>
        <taxon>Symphypleona</taxon>
        <taxon>Sminthuridae</taxon>
        <taxon>Allacma</taxon>
    </lineage>
</organism>
<feature type="non-terminal residue" evidence="3">
    <location>
        <position position="1"/>
    </location>
</feature>
<keyword evidence="1" id="KW-1133">Transmembrane helix</keyword>
<feature type="chain" id="PRO_5035241935" evidence="2">
    <location>
        <begin position="26"/>
        <end position="81"/>
    </location>
</feature>
<evidence type="ECO:0000313" key="3">
    <source>
        <dbReference type="EMBL" id="CAG7815865.1"/>
    </source>
</evidence>
<evidence type="ECO:0000256" key="1">
    <source>
        <dbReference type="SAM" id="Phobius"/>
    </source>
</evidence>
<comment type="caution">
    <text evidence="3">The sequence shown here is derived from an EMBL/GenBank/DDBJ whole genome shotgun (WGS) entry which is preliminary data.</text>
</comment>
<keyword evidence="1" id="KW-0812">Transmembrane</keyword>
<sequence length="81" mass="8887">FRCQMRYGLLMVLFLTTFDENCAGAQKKLQCVMLARAGQKGLTLGLNCFVFIAVGGYIANVFKIPVQKLTTFYVVAVNGGD</sequence>
<protein>
    <submittedName>
        <fullName evidence="3">Uncharacterized protein</fullName>
    </submittedName>
</protein>
<dbReference type="EMBL" id="CAJVCH010354727">
    <property type="protein sequence ID" value="CAG7815865.1"/>
    <property type="molecule type" value="Genomic_DNA"/>
</dbReference>
<dbReference type="Proteomes" id="UP000708208">
    <property type="component" value="Unassembled WGS sequence"/>
</dbReference>
<accession>A0A8J2KJ74</accession>
<keyword evidence="2" id="KW-0732">Signal</keyword>
<proteinExistence type="predicted"/>
<feature type="non-terminal residue" evidence="3">
    <location>
        <position position="81"/>
    </location>
</feature>
<feature type="signal peptide" evidence="2">
    <location>
        <begin position="1"/>
        <end position="25"/>
    </location>
</feature>
<evidence type="ECO:0000256" key="2">
    <source>
        <dbReference type="SAM" id="SignalP"/>
    </source>
</evidence>
<gene>
    <name evidence="3" type="ORF">AFUS01_LOCUS26514</name>
</gene>